<dbReference type="AlphaFoldDB" id="A0A177BEA3"/>
<comment type="caution">
    <text evidence="1">The sequence shown here is derived from an EMBL/GenBank/DDBJ whole genome shotgun (WGS) entry which is preliminary data.</text>
</comment>
<evidence type="ECO:0000313" key="2">
    <source>
        <dbReference type="Proteomes" id="UP000078046"/>
    </source>
</evidence>
<keyword evidence="2" id="KW-1185">Reference proteome</keyword>
<gene>
    <name evidence="1" type="ORF">A3Q56_00213</name>
</gene>
<evidence type="ECO:0000313" key="1">
    <source>
        <dbReference type="EMBL" id="OAF72023.1"/>
    </source>
</evidence>
<organism evidence="1 2">
    <name type="scientific">Intoshia linei</name>
    <dbReference type="NCBI Taxonomy" id="1819745"/>
    <lineage>
        <taxon>Eukaryota</taxon>
        <taxon>Metazoa</taxon>
        <taxon>Spiralia</taxon>
        <taxon>Lophotrochozoa</taxon>
        <taxon>Mesozoa</taxon>
        <taxon>Orthonectida</taxon>
        <taxon>Rhopaluridae</taxon>
        <taxon>Intoshia</taxon>
    </lineage>
</organism>
<reference evidence="1 2" key="1">
    <citation type="submission" date="2016-04" db="EMBL/GenBank/DDBJ databases">
        <title>The genome of Intoshia linei affirms orthonectids as highly simplified spiralians.</title>
        <authorList>
            <person name="Mikhailov K.V."/>
            <person name="Slusarev G.S."/>
            <person name="Nikitin M.A."/>
            <person name="Logacheva M.D."/>
            <person name="Penin A."/>
            <person name="Aleoshin V."/>
            <person name="Panchin Y.V."/>
        </authorList>
    </citation>
    <scope>NUCLEOTIDE SEQUENCE [LARGE SCALE GENOMIC DNA]</scope>
    <source>
        <strain evidence="1">Intl2013</strain>
        <tissue evidence="1">Whole animal</tissue>
    </source>
</reference>
<protein>
    <submittedName>
        <fullName evidence="1">Uncharacterized protein</fullName>
    </submittedName>
</protein>
<proteinExistence type="predicted"/>
<accession>A0A177BEA3</accession>
<dbReference type="Proteomes" id="UP000078046">
    <property type="component" value="Unassembled WGS sequence"/>
</dbReference>
<sequence>MNKSELDRIRQHAFKVWTSYYNNDANSPVEYNKYNYRHGKKSFNYSRNFHYQYQNECYNRPHAHLNTTTYVLPHVAGFEKSSRNKCDYRMDETVSPFELEKRLKIKEKFKPTIENEAIRPYINTIDLDVNYWLNTRRDCINRYYKQCENSIKTKMYTAIKKHKLSTKVYSERRPEYYIHPEWTK</sequence>
<name>A0A177BEA3_9BILA</name>
<dbReference type="EMBL" id="LWCA01000009">
    <property type="protein sequence ID" value="OAF72023.1"/>
    <property type="molecule type" value="Genomic_DNA"/>
</dbReference>